<evidence type="ECO:0000256" key="2">
    <source>
        <dbReference type="ARBA" id="ARBA00005451"/>
    </source>
</evidence>
<keyword evidence="13" id="KW-0812">Transmembrane</keyword>
<dbReference type="SUPFAM" id="SSF51395">
    <property type="entry name" value="FMN-linked oxidoreductases"/>
    <property type="match status" value="1"/>
</dbReference>
<keyword evidence="13" id="KW-0472">Membrane</keyword>
<evidence type="ECO:0000256" key="4">
    <source>
        <dbReference type="ARBA" id="ARBA00022630"/>
    </source>
</evidence>
<dbReference type="InterPro" id="IPR035587">
    <property type="entry name" value="DUS-like_FMN-bd"/>
</dbReference>
<keyword evidence="4" id="KW-0285">Flavoprotein</keyword>
<dbReference type="InterPro" id="IPR018517">
    <property type="entry name" value="tRNA_hU_synthase_CS"/>
</dbReference>
<keyword evidence="8" id="KW-0560">Oxidoreductase</keyword>
<evidence type="ECO:0000256" key="13">
    <source>
        <dbReference type="SAM" id="Phobius"/>
    </source>
</evidence>
<dbReference type="InterPro" id="IPR013785">
    <property type="entry name" value="Aldolase_TIM"/>
</dbReference>
<evidence type="ECO:0000256" key="12">
    <source>
        <dbReference type="ARBA" id="ARBA00049513"/>
    </source>
</evidence>
<dbReference type="PANTHER" id="PTHR45846:SF1">
    <property type="entry name" value="TRNA-DIHYDROURIDINE(47) SYNTHASE [NAD(P)(+)]-LIKE"/>
    <property type="match status" value="1"/>
</dbReference>
<sequence>MHKLFLGIVSVYMFLKKLRIFAKRVSLNLAEFHLLFSSAHRALWLFIISNYVSVLFQLDWQNKLYLSPLTTEFGADITCGEMALASSLLQGAQAEWALLCGNNPYVLTRCAQMLEEQTEIDFIDLNLGCPIDLIYQQGAGSGLLRRENALGTIVRSMAGVLNLPLTLKTRTGVHSDKNVAHMLIPKFKEWGAAAITLHGRSREQRYTRIADWDYINECARLANPVPLFGNGDILSFEDYQRHKEVILISYFPSVIVFFLLSAGVMIGRGALMKPWIFQEIKEGNHYDISSRERFEILKKYANYGLEHWGSDNKGVETTRRFMLEWLSFLHRYIPLGLLERPPQRINERPPPYVGRDDLETLMASPDCQSWVKISASCILPHLIWETIEMILGPVPENFHFLPKHKANSWK</sequence>
<evidence type="ECO:0000256" key="10">
    <source>
        <dbReference type="ARBA" id="ARBA00048342"/>
    </source>
</evidence>
<dbReference type="PANTHER" id="PTHR45846">
    <property type="entry name" value="TRNA-DIHYDROURIDINE(47) SYNTHASE [NAD(P)(+)]-LIKE"/>
    <property type="match status" value="1"/>
</dbReference>
<evidence type="ECO:0000256" key="9">
    <source>
        <dbReference type="ARBA" id="ARBA00048266"/>
    </source>
</evidence>
<feature type="domain" description="DUS-like FMN-binding" evidence="14">
    <location>
        <begin position="99"/>
        <end position="319"/>
    </location>
</feature>
<feature type="transmembrane region" description="Helical" evidence="13">
    <location>
        <begin position="245"/>
        <end position="266"/>
    </location>
</feature>
<dbReference type="Pfam" id="PF01207">
    <property type="entry name" value="Dus"/>
    <property type="match status" value="1"/>
</dbReference>
<keyword evidence="16" id="KW-1185">Reference proteome</keyword>
<name>A0A8K0KL00_LADFU</name>
<evidence type="ECO:0000256" key="8">
    <source>
        <dbReference type="ARBA" id="ARBA00023002"/>
    </source>
</evidence>
<keyword evidence="13" id="KW-1133">Transmembrane helix</keyword>
<proteinExistence type="inferred from homology"/>
<dbReference type="OrthoDB" id="259935at2759"/>
<evidence type="ECO:0000256" key="11">
    <source>
        <dbReference type="ARBA" id="ARBA00049447"/>
    </source>
</evidence>
<gene>
    <name evidence="15" type="ORF">J437_LFUL016075</name>
</gene>
<evidence type="ECO:0000256" key="6">
    <source>
        <dbReference type="ARBA" id="ARBA00022694"/>
    </source>
</evidence>
<dbReference type="Proteomes" id="UP000792457">
    <property type="component" value="Unassembled WGS sequence"/>
</dbReference>
<dbReference type="EMBL" id="KZ308922">
    <property type="protein sequence ID" value="KAG8235545.1"/>
    <property type="molecule type" value="Genomic_DNA"/>
</dbReference>
<dbReference type="Gene3D" id="3.20.20.70">
    <property type="entry name" value="Aldolase class I"/>
    <property type="match status" value="1"/>
</dbReference>
<reference evidence="15" key="1">
    <citation type="submission" date="2013-04" db="EMBL/GenBank/DDBJ databases">
        <authorList>
            <person name="Qu J."/>
            <person name="Murali S.C."/>
            <person name="Bandaranaike D."/>
            <person name="Bellair M."/>
            <person name="Blankenburg K."/>
            <person name="Chao H."/>
            <person name="Dinh H."/>
            <person name="Doddapaneni H."/>
            <person name="Downs B."/>
            <person name="Dugan-Rocha S."/>
            <person name="Elkadiri S."/>
            <person name="Gnanaolivu R.D."/>
            <person name="Hernandez B."/>
            <person name="Javaid M."/>
            <person name="Jayaseelan J.C."/>
            <person name="Lee S."/>
            <person name="Li M."/>
            <person name="Ming W."/>
            <person name="Munidasa M."/>
            <person name="Muniz J."/>
            <person name="Nguyen L."/>
            <person name="Ongeri F."/>
            <person name="Osuji N."/>
            <person name="Pu L.-L."/>
            <person name="Puazo M."/>
            <person name="Qu C."/>
            <person name="Quiroz J."/>
            <person name="Raj R."/>
            <person name="Weissenberger G."/>
            <person name="Xin Y."/>
            <person name="Zou X."/>
            <person name="Han Y."/>
            <person name="Richards S."/>
            <person name="Worley K."/>
            <person name="Muzny D."/>
            <person name="Gibbs R."/>
        </authorList>
    </citation>
    <scope>NUCLEOTIDE SEQUENCE</scope>
    <source>
        <strain evidence="15">Sampled in the wild</strain>
    </source>
</reference>
<dbReference type="GO" id="GO:0102265">
    <property type="term" value="F:tRNA-dihydrouridine47 synthase activity"/>
    <property type="evidence" value="ECO:0007669"/>
    <property type="project" value="UniProtKB-EC"/>
</dbReference>
<keyword evidence="5" id="KW-0288">FMN</keyword>
<comment type="cofactor">
    <cofactor evidence="1">
        <name>FMN</name>
        <dbReference type="ChEBI" id="CHEBI:58210"/>
    </cofactor>
</comment>
<evidence type="ECO:0000256" key="5">
    <source>
        <dbReference type="ARBA" id="ARBA00022643"/>
    </source>
</evidence>
<comment type="catalytic activity">
    <reaction evidence="11">
        <text>a 5,6-dihydrouridine in mRNA + NADP(+) = a uridine in mRNA + NADPH + H(+)</text>
        <dbReference type="Rhea" id="RHEA:69855"/>
        <dbReference type="Rhea" id="RHEA-COMP:14658"/>
        <dbReference type="Rhea" id="RHEA-COMP:17789"/>
        <dbReference type="ChEBI" id="CHEBI:15378"/>
        <dbReference type="ChEBI" id="CHEBI:57783"/>
        <dbReference type="ChEBI" id="CHEBI:58349"/>
        <dbReference type="ChEBI" id="CHEBI:65315"/>
        <dbReference type="ChEBI" id="CHEBI:74443"/>
    </reaction>
    <physiologicalReaction direction="right-to-left" evidence="11">
        <dbReference type="Rhea" id="RHEA:69857"/>
    </physiologicalReaction>
</comment>
<accession>A0A8K0KL00</accession>
<comment type="catalytic activity">
    <reaction evidence="10">
        <text>a 5,6-dihydrouridine in mRNA + NAD(+) = a uridine in mRNA + NADH + H(+)</text>
        <dbReference type="Rhea" id="RHEA:69851"/>
        <dbReference type="Rhea" id="RHEA-COMP:14658"/>
        <dbReference type="Rhea" id="RHEA-COMP:17789"/>
        <dbReference type="ChEBI" id="CHEBI:15378"/>
        <dbReference type="ChEBI" id="CHEBI:57540"/>
        <dbReference type="ChEBI" id="CHEBI:57945"/>
        <dbReference type="ChEBI" id="CHEBI:65315"/>
        <dbReference type="ChEBI" id="CHEBI:74443"/>
    </reaction>
    <physiologicalReaction direction="right-to-left" evidence="10">
        <dbReference type="Rhea" id="RHEA:69853"/>
    </physiologicalReaction>
</comment>
<evidence type="ECO:0000313" key="16">
    <source>
        <dbReference type="Proteomes" id="UP000792457"/>
    </source>
</evidence>
<comment type="similarity">
    <text evidence="2">Belongs to the Dus family. Dus3 subfamily.</text>
</comment>
<dbReference type="CDD" id="cd02801">
    <property type="entry name" value="DUS_like_FMN"/>
    <property type="match status" value="1"/>
</dbReference>
<keyword evidence="6" id="KW-0819">tRNA processing</keyword>
<protein>
    <recommendedName>
        <fullName evidence="3">tRNA-dihydrouridine(47) synthase [NAD(P)(+)]</fullName>
        <ecNumber evidence="3">1.3.1.89</ecNumber>
    </recommendedName>
</protein>
<comment type="caution">
    <text evidence="15">The sequence shown here is derived from an EMBL/GenBank/DDBJ whole genome shotgun (WGS) entry which is preliminary data.</text>
</comment>
<dbReference type="AlphaFoldDB" id="A0A8K0KL00"/>
<evidence type="ECO:0000256" key="7">
    <source>
        <dbReference type="ARBA" id="ARBA00022857"/>
    </source>
</evidence>
<reference evidence="15" key="2">
    <citation type="submission" date="2017-10" db="EMBL/GenBank/DDBJ databases">
        <title>Ladona fulva Genome sequencing and assembly.</title>
        <authorList>
            <person name="Murali S."/>
            <person name="Richards S."/>
            <person name="Bandaranaike D."/>
            <person name="Bellair M."/>
            <person name="Blankenburg K."/>
            <person name="Chao H."/>
            <person name="Dinh H."/>
            <person name="Doddapaneni H."/>
            <person name="Dugan-Rocha S."/>
            <person name="Elkadiri S."/>
            <person name="Gnanaolivu R."/>
            <person name="Hernandez B."/>
            <person name="Skinner E."/>
            <person name="Javaid M."/>
            <person name="Lee S."/>
            <person name="Li M."/>
            <person name="Ming W."/>
            <person name="Munidasa M."/>
            <person name="Muniz J."/>
            <person name="Nguyen L."/>
            <person name="Hughes D."/>
            <person name="Osuji N."/>
            <person name="Pu L.-L."/>
            <person name="Puazo M."/>
            <person name="Qu C."/>
            <person name="Quiroz J."/>
            <person name="Raj R."/>
            <person name="Weissenberger G."/>
            <person name="Xin Y."/>
            <person name="Zou X."/>
            <person name="Han Y."/>
            <person name="Worley K."/>
            <person name="Muzny D."/>
            <person name="Gibbs R."/>
        </authorList>
    </citation>
    <scope>NUCLEOTIDE SEQUENCE</scope>
    <source>
        <strain evidence="15">Sampled in the wild</strain>
    </source>
</reference>
<keyword evidence="7" id="KW-0521">NADP</keyword>
<evidence type="ECO:0000259" key="14">
    <source>
        <dbReference type="Pfam" id="PF01207"/>
    </source>
</evidence>
<dbReference type="EC" id="1.3.1.89" evidence="3"/>
<comment type="catalytic activity">
    <reaction evidence="9">
        <text>5,6-dihydrouridine(47) in tRNA + NAD(+) = uridine(47) in tRNA + NADH + H(+)</text>
        <dbReference type="Rhea" id="RHEA:53364"/>
        <dbReference type="Rhea" id="RHEA-COMP:13539"/>
        <dbReference type="Rhea" id="RHEA-COMP:13540"/>
        <dbReference type="ChEBI" id="CHEBI:15378"/>
        <dbReference type="ChEBI" id="CHEBI:57540"/>
        <dbReference type="ChEBI" id="CHEBI:57945"/>
        <dbReference type="ChEBI" id="CHEBI:65315"/>
        <dbReference type="ChEBI" id="CHEBI:74443"/>
        <dbReference type="EC" id="1.3.1.89"/>
    </reaction>
    <physiologicalReaction direction="right-to-left" evidence="9">
        <dbReference type="Rhea" id="RHEA:53366"/>
    </physiologicalReaction>
</comment>
<organism evidence="15 16">
    <name type="scientific">Ladona fulva</name>
    <name type="common">Scarce chaser dragonfly</name>
    <name type="synonym">Libellula fulva</name>
    <dbReference type="NCBI Taxonomy" id="123851"/>
    <lineage>
        <taxon>Eukaryota</taxon>
        <taxon>Metazoa</taxon>
        <taxon>Ecdysozoa</taxon>
        <taxon>Arthropoda</taxon>
        <taxon>Hexapoda</taxon>
        <taxon>Insecta</taxon>
        <taxon>Pterygota</taxon>
        <taxon>Palaeoptera</taxon>
        <taxon>Odonata</taxon>
        <taxon>Epiprocta</taxon>
        <taxon>Anisoptera</taxon>
        <taxon>Libelluloidea</taxon>
        <taxon>Libellulidae</taxon>
        <taxon>Ladona</taxon>
    </lineage>
</organism>
<evidence type="ECO:0000256" key="3">
    <source>
        <dbReference type="ARBA" id="ARBA00012376"/>
    </source>
</evidence>
<evidence type="ECO:0000256" key="1">
    <source>
        <dbReference type="ARBA" id="ARBA00001917"/>
    </source>
</evidence>
<dbReference type="PROSITE" id="PS01136">
    <property type="entry name" value="UPF0034"/>
    <property type="match status" value="1"/>
</dbReference>
<evidence type="ECO:0000313" key="15">
    <source>
        <dbReference type="EMBL" id="KAG8235545.1"/>
    </source>
</evidence>
<dbReference type="GO" id="GO:0050660">
    <property type="term" value="F:flavin adenine dinucleotide binding"/>
    <property type="evidence" value="ECO:0007669"/>
    <property type="project" value="InterPro"/>
</dbReference>
<comment type="catalytic activity">
    <reaction evidence="12">
        <text>5,6-dihydrouridine(47) in tRNA + NADP(+) = uridine(47) in tRNA + NADPH + H(+)</text>
        <dbReference type="Rhea" id="RHEA:53360"/>
        <dbReference type="Rhea" id="RHEA-COMP:13539"/>
        <dbReference type="Rhea" id="RHEA-COMP:13540"/>
        <dbReference type="ChEBI" id="CHEBI:15378"/>
        <dbReference type="ChEBI" id="CHEBI:57783"/>
        <dbReference type="ChEBI" id="CHEBI:58349"/>
        <dbReference type="ChEBI" id="CHEBI:65315"/>
        <dbReference type="ChEBI" id="CHEBI:74443"/>
        <dbReference type="EC" id="1.3.1.89"/>
    </reaction>
    <physiologicalReaction direction="right-to-left" evidence="12">
        <dbReference type="Rhea" id="RHEA:53362"/>
    </physiologicalReaction>
</comment>
<dbReference type="GO" id="GO:0003723">
    <property type="term" value="F:RNA binding"/>
    <property type="evidence" value="ECO:0007669"/>
    <property type="project" value="TreeGrafter"/>
</dbReference>